<dbReference type="SUPFAM" id="SSF46689">
    <property type="entry name" value="Homeodomain-like"/>
    <property type="match status" value="1"/>
</dbReference>
<evidence type="ECO:0000313" key="4">
    <source>
        <dbReference type="Proteomes" id="UP001159363"/>
    </source>
</evidence>
<evidence type="ECO:0000259" key="2">
    <source>
        <dbReference type="Pfam" id="PF05225"/>
    </source>
</evidence>
<accession>A0ABQ9H2K5</accession>
<dbReference type="Gene3D" id="1.10.10.60">
    <property type="entry name" value="Homeodomain-like"/>
    <property type="match status" value="1"/>
</dbReference>
<reference evidence="3 4" key="1">
    <citation type="submission" date="2023-02" db="EMBL/GenBank/DDBJ databases">
        <title>LHISI_Scaffold_Assembly.</title>
        <authorList>
            <person name="Stuart O.P."/>
            <person name="Cleave R."/>
            <person name="Magrath M.J.L."/>
            <person name="Mikheyev A.S."/>
        </authorList>
    </citation>
    <scope>NUCLEOTIDE SEQUENCE [LARGE SCALE GENOMIC DNA]</scope>
    <source>
        <strain evidence="3">Daus_M_001</strain>
        <tissue evidence="3">Leg muscle</tissue>
    </source>
</reference>
<sequence>MRERKMQRQSWDLQSMQEAVDAVHSGHLTPSAASKQYNIPRTTLRRQLQFETVEKGMDRKQDISPEIEASLVDHILLMESRGFCLAISEVKSVAYKLAFKEGLKLRFSHEKGKAGKT</sequence>
<name>A0ABQ9H2K5_9NEOP</name>
<dbReference type="EMBL" id="JARBHB010000007">
    <property type="protein sequence ID" value="KAJ8878535.1"/>
    <property type="molecule type" value="Genomic_DNA"/>
</dbReference>
<comment type="subcellular location">
    <subcellularLocation>
        <location evidence="1">Nucleus</location>
    </subcellularLocation>
</comment>
<organism evidence="3 4">
    <name type="scientific">Dryococelus australis</name>
    <dbReference type="NCBI Taxonomy" id="614101"/>
    <lineage>
        <taxon>Eukaryota</taxon>
        <taxon>Metazoa</taxon>
        <taxon>Ecdysozoa</taxon>
        <taxon>Arthropoda</taxon>
        <taxon>Hexapoda</taxon>
        <taxon>Insecta</taxon>
        <taxon>Pterygota</taxon>
        <taxon>Neoptera</taxon>
        <taxon>Polyneoptera</taxon>
        <taxon>Phasmatodea</taxon>
        <taxon>Verophasmatodea</taxon>
        <taxon>Anareolatae</taxon>
        <taxon>Phasmatidae</taxon>
        <taxon>Eurycanthinae</taxon>
        <taxon>Dryococelus</taxon>
    </lineage>
</organism>
<keyword evidence="4" id="KW-1185">Reference proteome</keyword>
<feature type="domain" description="HTH psq-type" evidence="2">
    <location>
        <begin position="15"/>
        <end position="48"/>
    </location>
</feature>
<evidence type="ECO:0000313" key="3">
    <source>
        <dbReference type="EMBL" id="KAJ8878535.1"/>
    </source>
</evidence>
<dbReference type="Proteomes" id="UP001159363">
    <property type="component" value="Chromosome 6"/>
</dbReference>
<comment type="caution">
    <text evidence="3">The sequence shown here is derived from an EMBL/GenBank/DDBJ whole genome shotgun (WGS) entry which is preliminary data.</text>
</comment>
<dbReference type="Pfam" id="PF05225">
    <property type="entry name" value="HTH_psq"/>
    <property type="match status" value="1"/>
</dbReference>
<dbReference type="InterPro" id="IPR009057">
    <property type="entry name" value="Homeodomain-like_sf"/>
</dbReference>
<dbReference type="InterPro" id="IPR007889">
    <property type="entry name" value="HTH_Psq"/>
</dbReference>
<proteinExistence type="predicted"/>
<protein>
    <recommendedName>
        <fullName evidence="2">HTH psq-type domain-containing protein</fullName>
    </recommendedName>
</protein>
<gene>
    <name evidence="3" type="ORF">PR048_019113</name>
</gene>
<evidence type="ECO:0000256" key="1">
    <source>
        <dbReference type="ARBA" id="ARBA00004123"/>
    </source>
</evidence>